<evidence type="ECO:0000313" key="3">
    <source>
        <dbReference type="Proteomes" id="UP001069090"/>
    </source>
</evidence>
<dbReference type="RefSeq" id="WP_258332020.1">
    <property type="nucleotide sequence ID" value="NZ_JAPTGG010000009.1"/>
</dbReference>
<sequence length="103" mass="11616">MTKCYRKELLYLYEKDCIEQALRLTSAYCLVASLLILLWACHPVAYQPLAELSTADLYRSIMQGFSYHEQPLGFRVLVVGLGAYVLKALLASFANKSLNPARP</sequence>
<proteinExistence type="predicted"/>
<feature type="transmembrane region" description="Helical" evidence="1">
    <location>
        <begin position="21"/>
        <end position="40"/>
    </location>
</feature>
<keyword evidence="1" id="KW-0472">Membrane</keyword>
<keyword evidence="1" id="KW-0812">Transmembrane</keyword>
<accession>A0A9J6RNF0</accession>
<dbReference type="AlphaFoldDB" id="A0A9J6RNF0"/>
<keyword evidence="3" id="KW-1185">Reference proteome</keyword>
<name>A0A9J6RNF0_9GAMM</name>
<feature type="transmembrane region" description="Helical" evidence="1">
    <location>
        <begin position="72"/>
        <end position="94"/>
    </location>
</feature>
<comment type="caution">
    <text evidence="2">The sequence shown here is derived from an EMBL/GenBank/DDBJ whole genome shotgun (WGS) entry which is preliminary data.</text>
</comment>
<gene>
    <name evidence="2" type="ORF">O0V09_11715</name>
</gene>
<protein>
    <submittedName>
        <fullName evidence="2">Uncharacterized protein</fullName>
    </submittedName>
</protein>
<dbReference type="Proteomes" id="UP001069090">
    <property type="component" value="Unassembled WGS sequence"/>
</dbReference>
<evidence type="ECO:0000313" key="2">
    <source>
        <dbReference type="EMBL" id="MCZ0865874.1"/>
    </source>
</evidence>
<keyword evidence="1" id="KW-1133">Transmembrane helix</keyword>
<reference evidence="2 3" key="1">
    <citation type="submission" date="2022-12" db="EMBL/GenBank/DDBJ databases">
        <title>Dasania phycosphaerae sp. nov., isolated from particulate material of the south coast of Korea.</title>
        <authorList>
            <person name="Jiang Y."/>
        </authorList>
    </citation>
    <scope>NUCLEOTIDE SEQUENCE [LARGE SCALE GENOMIC DNA]</scope>
    <source>
        <strain evidence="2 3">GY-19</strain>
    </source>
</reference>
<organism evidence="2 3">
    <name type="scientific">Dasania phycosphaerae</name>
    <dbReference type="NCBI Taxonomy" id="2950436"/>
    <lineage>
        <taxon>Bacteria</taxon>
        <taxon>Pseudomonadati</taxon>
        <taxon>Pseudomonadota</taxon>
        <taxon>Gammaproteobacteria</taxon>
        <taxon>Cellvibrionales</taxon>
        <taxon>Spongiibacteraceae</taxon>
        <taxon>Dasania</taxon>
    </lineage>
</organism>
<dbReference type="EMBL" id="JAPTGG010000009">
    <property type="protein sequence ID" value="MCZ0865874.1"/>
    <property type="molecule type" value="Genomic_DNA"/>
</dbReference>
<evidence type="ECO:0000256" key="1">
    <source>
        <dbReference type="SAM" id="Phobius"/>
    </source>
</evidence>